<comment type="caution">
    <text evidence="2">The sequence shown here is derived from an EMBL/GenBank/DDBJ whole genome shotgun (WGS) entry which is preliminary data.</text>
</comment>
<dbReference type="Proteomes" id="UP001497392">
    <property type="component" value="Unassembled WGS sequence"/>
</dbReference>
<evidence type="ECO:0000313" key="3">
    <source>
        <dbReference type="Proteomes" id="UP001497392"/>
    </source>
</evidence>
<dbReference type="EMBL" id="CAXHTA020000016">
    <property type="protein sequence ID" value="CAL5226848.1"/>
    <property type="molecule type" value="Genomic_DNA"/>
</dbReference>
<evidence type="ECO:0000256" key="1">
    <source>
        <dbReference type="SAM" id="SignalP"/>
    </source>
</evidence>
<reference evidence="2 3" key="1">
    <citation type="submission" date="2024-06" db="EMBL/GenBank/DDBJ databases">
        <authorList>
            <person name="Kraege A."/>
            <person name="Thomma B."/>
        </authorList>
    </citation>
    <scope>NUCLEOTIDE SEQUENCE [LARGE SCALE GENOMIC DNA]</scope>
</reference>
<proteinExistence type="predicted"/>
<sequence length="146" mass="14515">MQKFAAAVLLCALAASTLPATSAQNPACTADAQSLVNDCSNLITLFSSDPTLRQQATALNGASDAQIQAAINATPNAKPSPACCADVQKTLSAGCRCDSNVVPLAQGLGLQPGQFFTIGRAGILACGLPSNTDTAPNPCAAPAGGK</sequence>
<organism evidence="2 3">
    <name type="scientific">Coccomyxa viridis</name>
    <dbReference type="NCBI Taxonomy" id="1274662"/>
    <lineage>
        <taxon>Eukaryota</taxon>
        <taxon>Viridiplantae</taxon>
        <taxon>Chlorophyta</taxon>
        <taxon>core chlorophytes</taxon>
        <taxon>Trebouxiophyceae</taxon>
        <taxon>Trebouxiophyceae incertae sedis</taxon>
        <taxon>Coccomyxaceae</taxon>
        <taxon>Coccomyxa</taxon>
    </lineage>
</organism>
<feature type="chain" id="PRO_5046339221" evidence="1">
    <location>
        <begin position="24"/>
        <end position="146"/>
    </location>
</feature>
<gene>
    <name evidence="2" type="primary">g9714</name>
    <name evidence="2" type="ORF">VP750_LOCUS8754</name>
</gene>
<feature type="signal peptide" evidence="1">
    <location>
        <begin position="1"/>
        <end position="23"/>
    </location>
</feature>
<evidence type="ECO:0000313" key="2">
    <source>
        <dbReference type="EMBL" id="CAL5226848.1"/>
    </source>
</evidence>
<name>A0ABP1G879_9CHLO</name>
<protein>
    <submittedName>
        <fullName evidence="2">G9714 protein</fullName>
    </submittedName>
</protein>
<keyword evidence="1" id="KW-0732">Signal</keyword>
<accession>A0ABP1G879</accession>
<keyword evidence="3" id="KW-1185">Reference proteome</keyword>